<dbReference type="EMBL" id="CP000474">
    <property type="protein sequence ID" value="ABM08415.1"/>
    <property type="molecule type" value="Genomic_DNA"/>
</dbReference>
<protein>
    <submittedName>
        <fullName evidence="1">Transcriptional regulatory protein</fullName>
    </submittedName>
</protein>
<dbReference type="HOGENOM" id="CLU_1425338_0_0_11"/>
<proteinExistence type="predicted"/>
<organism evidence="1 2">
    <name type="scientific">Paenarthrobacter aurescens (strain TC1)</name>
    <dbReference type="NCBI Taxonomy" id="290340"/>
    <lineage>
        <taxon>Bacteria</taxon>
        <taxon>Bacillati</taxon>
        <taxon>Actinomycetota</taxon>
        <taxon>Actinomycetes</taxon>
        <taxon>Micrococcales</taxon>
        <taxon>Micrococcaceae</taxon>
        <taxon>Paenarthrobacter</taxon>
    </lineage>
</organism>
<dbReference type="KEGG" id="aau:AAur_4109"/>
<evidence type="ECO:0000313" key="2">
    <source>
        <dbReference type="Proteomes" id="UP000000637"/>
    </source>
</evidence>
<dbReference type="STRING" id="290340.AAur_4109"/>
<dbReference type="AlphaFoldDB" id="A1RC14"/>
<name>A1RC14_PAEAT</name>
<gene>
    <name evidence="1" type="ordered locus">AAur_4109</name>
</gene>
<dbReference type="Gene3D" id="3.40.50.2300">
    <property type="match status" value="1"/>
</dbReference>
<dbReference type="Proteomes" id="UP000000637">
    <property type="component" value="Chromosome"/>
</dbReference>
<sequence length="190" mass="20903">MPQILVLSRHRQFTALIQWATKSLPTVSPGQVAVVDGTLPELEENVVDLVRDSYKVLVYGGVLHSSRVLRLMDLGVRGYVPETATLPVLLSAIRNIAADRTHLPFDPASGRDYVPLTTAEEVAANAYFLDDEELPRIEVASRLGIADSTLRNQLASVRRKLGIPPQASRTAVSRRYRATVRHAAPSRQSV</sequence>
<evidence type="ECO:0000313" key="1">
    <source>
        <dbReference type="EMBL" id="ABM08415.1"/>
    </source>
</evidence>
<reference evidence="1 2" key="1">
    <citation type="journal article" date="2006" name="PLoS Genet.">
        <title>Secrets of soil survival revealed by the genome sequence of Arthrobacter aurescens TC1.</title>
        <authorList>
            <person name="Mongodin E.F."/>
            <person name="Shapir N."/>
            <person name="Daugherty S.C."/>
            <person name="DeBoy R.T."/>
            <person name="Emerson J.B."/>
            <person name="Shvartzbeyn A."/>
            <person name="Radune D."/>
            <person name="Vamathevan J."/>
            <person name="Riggs F."/>
            <person name="Grinberg V."/>
            <person name="Khouri H."/>
            <person name="Wackett L.P."/>
            <person name="Nelson K.E."/>
            <person name="Sadowsky M.J."/>
        </authorList>
    </citation>
    <scope>NUCLEOTIDE SEQUENCE [LARGE SCALE GENOMIC DNA]</scope>
    <source>
        <strain evidence="1 2">TC1</strain>
    </source>
</reference>
<keyword evidence="2" id="KW-1185">Reference proteome</keyword>
<accession>A1RC14</accession>